<name>A0A2P2PUV1_RHIMU</name>
<evidence type="ECO:0000313" key="1">
    <source>
        <dbReference type="EMBL" id="MBX58423.1"/>
    </source>
</evidence>
<dbReference type="AlphaFoldDB" id="A0A2P2PUV1"/>
<accession>A0A2P2PUV1</accession>
<proteinExistence type="predicted"/>
<sequence length="25" mass="2961">MLRWLSRRVGPENAMGLLEHIIRLV</sequence>
<protein>
    <submittedName>
        <fullName evidence="1">Uncharacterized protein</fullName>
    </submittedName>
</protein>
<dbReference type="EMBL" id="GGEC01077939">
    <property type="protein sequence ID" value="MBX58423.1"/>
    <property type="molecule type" value="Transcribed_RNA"/>
</dbReference>
<organism evidence="1">
    <name type="scientific">Rhizophora mucronata</name>
    <name type="common">Asiatic mangrove</name>
    <dbReference type="NCBI Taxonomy" id="61149"/>
    <lineage>
        <taxon>Eukaryota</taxon>
        <taxon>Viridiplantae</taxon>
        <taxon>Streptophyta</taxon>
        <taxon>Embryophyta</taxon>
        <taxon>Tracheophyta</taxon>
        <taxon>Spermatophyta</taxon>
        <taxon>Magnoliopsida</taxon>
        <taxon>eudicotyledons</taxon>
        <taxon>Gunneridae</taxon>
        <taxon>Pentapetalae</taxon>
        <taxon>rosids</taxon>
        <taxon>fabids</taxon>
        <taxon>Malpighiales</taxon>
        <taxon>Rhizophoraceae</taxon>
        <taxon>Rhizophora</taxon>
    </lineage>
</organism>
<reference evidence="1" key="1">
    <citation type="submission" date="2018-02" db="EMBL/GenBank/DDBJ databases">
        <title>Rhizophora mucronata_Transcriptome.</title>
        <authorList>
            <person name="Meera S.P."/>
            <person name="Sreeshan A."/>
            <person name="Augustine A."/>
        </authorList>
    </citation>
    <scope>NUCLEOTIDE SEQUENCE</scope>
    <source>
        <tissue evidence="1">Leaf</tissue>
    </source>
</reference>